<accession>A0ABT6EYK7</accession>
<keyword evidence="3" id="KW-1185">Reference proteome</keyword>
<evidence type="ECO:0000313" key="3">
    <source>
        <dbReference type="Proteomes" id="UP001154265"/>
    </source>
</evidence>
<dbReference type="PANTHER" id="PTHR40588">
    <property type="entry name" value="MRNA INTERFERASE TOXIN YAFQ"/>
    <property type="match status" value="1"/>
</dbReference>
<organism evidence="2 3">
    <name type="scientific">Candidatus Synechococcus calcipolaris G9</name>
    <dbReference type="NCBI Taxonomy" id="1497997"/>
    <lineage>
        <taxon>Bacteria</taxon>
        <taxon>Bacillati</taxon>
        <taxon>Cyanobacteriota</taxon>
        <taxon>Cyanophyceae</taxon>
        <taxon>Synechococcales</taxon>
        <taxon>Synechococcaceae</taxon>
        <taxon>Synechococcus</taxon>
    </lineage>
</organism>
<dbReference type="NCBIfam" id="TIGR02385">
    <property type="entry name" value="RelE_StbE"/>
    <property type="match status" value="1"/>
</dbReference>
<evidence type="ECO:0000313" key="2">
    <source>
        <dbReference type="EMBL" id="MDG2990653.1"/>
    </source>
</evidence>
<protein>
    <submittedName>
        <fullName evidence="2">Type II toxin-antitoxin system YafQ family toxin</fullName>
    </submittedName>
</protein>
<dbReference type="RefSeq" id="WP_277866559.1">
    <property type="nucleotide sequence ID" value="NZ_JAKKUT010000002.1"/>
</dbReference>
<name>A0ABT6EYK7_9SYNE</name>
<dbReference type="InterPro" id="IPR035093">
    <property type="entry name" value="RelE/ParE_toxin_dom_sf"/>
</dbReference>
<keyword evidence="1" id="KW-1277">Toxin-antitoxin system</keyword>
<dbReference type="Gene3D" id="3.30.2310.20">
    <property type="entry name" value="RelE-like"/>
    <property type="match status" value="1"/>
</dbReference>
<sequence>MREEKITSQFKKDARAAKARGKDMAKLASVIKKLQADEPLDSRYKDHVLLGGWKPKRECHIEPDWLLIYDTSQPGLLILVRTGSHSDLFEKTKRKKK</sequence>
<comment type="caution">
    <text evidence="2">The sequence shown here is derived from an EMBL/GenBank/DDBJ whole genome shotgun (WGS) entry which is preliminary data.</text>
</comment>
<dbReference type="SUPFAM" id="SSF143011">
    <property type="entry name" value="RelE-like"/>
    <property type="match status" value="1"/>
</dbReference>
<evidence type="ECO:0000256" key="1">
    <source>
        <dbReference type="ARBA" id="ARBA00022649"/>
    </source>
</evidence>
<dbReference type="Proteomes" id="UP001154265">
    <property type="component" value="Unassembled WGS sequence"/>
</dbReference>
<dbReference type="PANTHER" id="PTHR40588:SF1">
    <property type="entry name" value="MRNA INTERFERASE TOXIN YAFQ"/>
    <property type="match status" value="1"/>
</dbReference>
<gene>
    <name evidence="2" type="ORF">L3556_06855</name>
</gene>
<proteinExistence type="predicted"/>
<dbReference type="Pfam" id="PF15738">
    <property type="entry name" value="YafQ_toxin"/>
    <property type="match status" value="1"/>
</dbReference>
<dbReference type="EMBL" id="JAKKUT010000002">
    <property type="protein sequence ID" value="MDG2990653.1"/>
    <property type="molecule type" value="Genomic_DNA"/>
</dbReference>
<reference evidence="2" key="1">
    <citation type="journal article" date="2022" name="Genome Biol. Evol.">
        <title>A New Gene Family Diagnostic for Intracellular Biomineralization of Amorphous Ca Carbonates by Cyanobacteria.</title>
        <authorList>
            <person name="Benzerara K."/>
            <person name="Duprat E."/>
            <person name="Bitard-Feildel T."/>
            <person name="Caumes G."/>
            <person name="Cassier-Chauvat C."/>
            <person name="Chauvat F."/>
            <person name="Dezi M."/>
            <person name="Diop S.I."/>
            <person name="Gaschignard G."/>
            <person name="Gorgen S."/>
            <person name="Gugger M."/>
            <person name="Lopez-Garcia P."/>
            <person name="Millet M."/>
            <person name="Skouri-Panet F."/>
            <person name="Moreira D."/>
            <person name="Callebaut I."/>
        </authorList>
    </citation>
    <scope>NUCLEOTIDE SEQUENCE</scope>
    <source>
        <strain evidence="2">G9</strain>
    </source>
</reference>
<dbReference type="InterPro" id="IPR007712">
    <property type="entry name" value="RelE/ParE_toxin"/>
</dbReference>
<dbReference type="PIRSF" id="PIRSF006156">
    <property type="entry name" value="YafQ"/>
    <property type="match status" value="1"/>
</dbReference>
<reference evidence="2" key="2">
    <citation type="submission" date="2022-01" db="EMBL/GenBank/DDBJ databases">
        <authorList>
            <person name="Zivanovic Y."/>
            <person name="Moreira D."/>
            <person name="Lopez-Garcia P."/>
        </authorList>
    </citation>
    <scope>NUCLEOTIDE SEQUENCE</scope>
    <source>
        <strain evidence="2">G9</strain>
    </source>
</reference>
<dbReference type="InterPro" id="IPR004386">
    <property type="entry name" value="Toxin_YafQ-like"/>
</dbReference>